<dbReference type="Gene3D" id="3.40.50.150">
    <property type="entry name" value="Vaccinia Virus protein VP39"/>
    <property type="match status" value="1"/>
</dbReference>
<reference evidence="6" key="1">
    <citation type="submission" date="2021-02" db="EMBL/GenBank/DDBJ databases">
        <authorList>
            <person name="Dougan E. K."/>
            <person name="Rhodes N."/>
            <person name="Thang M."/>
            <person name="Chan C."/>
        </authorList>
    </citation>
    <scope>NUCLEOTIDE SEQUENCE</scope>
</reference>
<dbReference type="InterPro" id="IPR051419">
    <property type="entry name" value="Lys/N-term_MeTrsfase_sf"/>
</dbReference>
<dbReference type="Pfam" id="PF13649">
    <property type="entry name" value="Methyltransf_25"/>
    <property type="match status" value="1"/>
</dbReference>
<protein>
    <submittedName>
        <fullName evidence="6">EEF1AKNMT protein</fullName>
    </submittedName>
</protein>
<dbReference type="Proteomes" id="UP000649617">
    <property type="component" value="Unassembled WGS sequence"/>
</dbReference>
<dbReference type="AlphaFoldDB" id="A0A812LP35"/>
<feature type="region of interest" description="Disordered" evidence="4">
    <location>
        <begin position="1"/>
        <end position="35"/>
    </location>
</feature>
<dbReference type="CDD" id="cd02440">
    <property type="entry name" value="AdoMet_MTases"/>
    <property type="match status" value="1"/>
</dbReference>
<dbReference type="PANTHER" id="PTHR12176">
    <property type="entry name" value="SAM-DEPENDENT METHYLTRANSFERASE SUPERFAMILY PROTEIN"/>
    <property type="match status" value="1"/>
</dbReference>
<keyword evidence="2" id="KW-0489">Methyltransferase</keyword>
<keyword evidence="3" id="KW-0808">Transferase</keyword>
<accession>A0A812LP35</accession>
<dbReference type="GO" id="GO:0008168">
    <property type="term" value="F:methyltransferase activity"/>
    <property type="evidence" value="ECO:0007669"/>
    <property type="project" value="UniProtKB-KW"/>
</dbReference>
<dbReference type="SUPFAM" id="SSF53335">
    <property type="entry name" value="S-adenosyl-L-methionine-dependent methyltransferases"/>
    <property type="match status" value="1"/>
</dbReference>
<dbReference type="EMBL" id="CAJNIZ010005669">
    <property type="protein sequence ID" value="CAE7243547.1"/>
    <property type="molecule type" value="Genomic_DNA"/>
</dbReference>
<organism evidence="6 7">
    <name type="scientific">Symbiodinium pilosum</name>
    <name type="common">Dinoflagellate</name>
    <dbReference type="NCBI Taxonomy" id="2952"/>
    <lineage>
        <taxon>Eukaryota</taxon>
        <taxon>Sar</taxon>
        <taxon>Alveolata</taxon>
        <taxon>Dinophyceae</taxon>
        <taxon>Suessiales</taxon>
        <taxon>Symbiodiniaceae</taxon>
        <taxon>Symbiodinium</taxon>
    </lineage>
</organism>
<sequence>MAINAISGPVSNGQDQSAKRKEAEVAKEAASEEAPGYGDGVEYWNKRYRGDPNPFEWLESFTELESLIKEATAGRTDATVLHVGCGSSLLPEAMYDHGYKDVTNVDIAEVCIQQMAERNRTLRPELKWFEMDATEMGLIESSFDTVIDKSVLDTFACGDNASSVINKYLLEAKQMMERCRPEKRLRALCTVGLVQLPLVAR</sequence>
<dbReference type="GO" id="GO:0032259">
    <property type="term" value="P:methylation"/>
    <property type="evidence" value="ECO:0007669"/>
    <property type="project" value="UniProtKB-KW"/>
</dbReference>
<evidence type="ECO:0000256" key="3">
    <source>
        <dbReference type="ARBA" id="ARBA00022679"/>
    </source>
</evidence>
<evidence type="ECO:0000313" key="7">
    <source>
        <dbReference type="Proteomes" id="UP000649617"/>
    </source>
</evidence>
<dbReference type="OrthoDB" id="436731at2759"/>
<dbReference type="InterPro" id="IPR041698">
    <property type="entry name" value="Methyltransf_25"/>
</dbReference>
<gene>
    <name evidence="6" type="primary">EEF1AKNMT</name>
    <name evidence="6" type="ORF">SPIL2461_LOCUS4348</name>
</gene>
<proteinExistence type="inferred from homology"/>
<dbReference type="PANTHER" id="PTHR12176:SF79">
    <property type="entry name" value="METHYLTRANSFERASE TYPE 11 DOMAIN-CONTAINING PROTEIN"/>
    <property type="match status" value="1"/>
</dbReference>
<name>A0A812LP35_SYMPI</name>
<evidence type="ECO:0000256" key="1">
    <source>
        <dbReference type="ARBA" id="ARBA00008361"/>
    </source>
</evidence>
<feature type="domain" description="Methyltransferase" evidence="5">
    <location>
        <begin position="80"/>
        <end position="155"/>
    </location>
</feature>
<comment type="similarity">
    <text evidence="1">Belongs to the methyltransferase superfamily.</text>
</comment>
<evidence type="ECO:0000259" key="5">
    <source>
        <dbReference type="Pfam" id="PF13649"/>
    </source>
</evidence>
<evidence type="ECO:0000256" key="4">
    <source>
        <dbReference type="SAM" id="MobiDB-lite"/>
    </source>
</evidence>
<feature type="compositionally biased region" description="Basic and acidic residues" evidence="4">
    <location>
        <begin position="17"/>
        <end position="30"/>
    </location>
</feature>
<dbReference type="InterPro" id="IPR029063">
    <property type="entry name" value="SAM-dependent_MTases_sf"/>
</dbReference>
<comment type="caution">
    <text evidence="6">The sequence shown here is derived from an EMBL/GenBank/DDBJ whole genome shotgun (WGS) entry which is preliminary data.</text>
</comment>
<evidence type="ECO:0000256" key="2">
    <source>
        <dbReference type="ARBA" id="ARBA00022603"/>
    </source>
</evidence>
<keyword evidence="7" id="KW-1185">Reference proteome</keyword>
<evidence type="ECO:0000313" key="6">
    <source>
        <dbReference type="EMBL" id="CAE7243547.1"/>
    </source>
</evidence>